<feature type="region of interest" description="Disordered" evidence="6">
    <location>
        <begin position="528"/>
        <end position="572"/>
    </location>
</feature>
<dbReference type="InterPro" id="IPR037362">
    <property type="entry name" value="CAS_fam"/>
</dbReference>
<dbReference type="AlphaFoldDB" id="A0A8J0UCB3"/>
<evidence type="ECO:0000259" key="7">
    <source>
        <dbReference type="PROSITE" id="PS50002"/>
    </source>
</evidence>
<dbReference type="GeneID" id="108707018"/>
<dbReference type="GO" id="GO:0005737">
    <property type="term" value="C:cytoplasm"/>
    <property type="evidence" value="ECO:0000318"/>
    <property type="project" value="GO_Central"/>
</dbReference>
<evidence type="ECO:0000256" key="4">
    <source>
        <dbReference type="ARBA" id="ARBA00022889"/>
    </source>
</evidence>
<dbReference type="GO" id="GO:0007155">
    <property type="term" value="P:cell adhesion"/>
    <property type="evidence" value="ECO:0007669"/>
    <property type="project" value="UniProtKB-KW"/>
</dbReference>
<evidence type="ECO:0000313" key="10">
    <source>
        <dbReference type="Xenbase" id="XB-GENE-17340288"/>
    </source>
</evidence>
<feature type="region of interest" description="Disordered" evidence="6">
    <location>
        <begin position="374"/>
        <end position="398"/>
    </location>
</feature>
<reference evidence="9" key="1">
    <citation type="submission" date="2025-08" db="UniProtKB">
        <authorList>
            <consortium name="RefSeq"/>
        </authorList>
    </citation>
    <scope>IDENTIFICATION</scope>
    <source>
        <strain evidence="9">J_2021</strain>
        <tissue evidence="9">Erythrocytes</tissue>
    </source>
</reference>
<feature type="domain" description="SH3" evidence="7">
    <location>
        <begin position="114"/>
        <end position="176"/>
    </location>
</feature>
<dbReference type="InterPro" id="IPR035747">
    <property type="entry name" value="EFS_SH3"/>
</dbReference>
<dbReference type="GO" id="GO:0005925">
    <property type="term" value="C:focal adhesion"/>
    <property type="evidence" value="ECO:0000318"/>
    <property type="project" value="GO_Central"/>
</dbReference>
<dbReference type="GO" id="GO:0007169">
    <property type="term" value="P:cell surface receptor protein tyrosine kinase signaling pathway"/>
    <property type="evidence" value="ECO:0000318"/>
    <property type="project" value="GO_Central"/>
</dbReference>
<dbReference type="GO" id="GO:0005886">
    <property type="term" value="C:plasma membrane"/>
    <property type="evidence" value="ECO:0007669"/>
    <property type="project" value="TreeGrafter"/>
</dbReference>
<name>A0A8J0UCB3_XENLA</name>
<evidence type="ECO:0000256" key="1">
    <source>
        <dbReference type="ARBA" id="ARBA00007848"/>
    </source>
</evidence>
<feature type="compositionally biased region" description="Basic and acidic residues" evidence="6">
    <location>
        <begin position="201"/>
        <end position="220"/>
    </location>
</feature>
<protein>
    <submittedName>
        <fullName evidence="9">Embryonal Fyn-associated substrate isoform X1</fullName>
    </submittedName>
</protein>
<dbReference type="RefSeq" id="XP_018099405.1">
    <property type="nucleotide sequence ID" value="XM_018243916.2"/>
</dbReference>
<proteinExistence type="inferred from homology"/>
<feature type="region of interest" description="Disordered" evidence="6">
    <location>
        <begin position="257"/>
        <end position="280"/>
    </location>
</feature>
<dbReference type="GO" id="GO:0016477">
    <property type="term" value="P:cell migration"/>
    <property type="evidence" value="ECO:0000318"/>
    <property type="project" value="GO_Central"/>
</dbReference>
<dbReference type="CDD" id="cd12003">
    <property type="entry name" value="SH3_EFS"/>
    <property type="match status" value="1"/>
</dbReference>
<feature type="compositionally biased region" description="Pro residues" evidence="6">
    <location>
        <begin position="559"/>
        <end position="568"/>
    </location>
</feature>
<dbReference type="FunFam" id="2.30.30.40:FF:000009">
    <property type="entry name" value="Breast cancer anti-estrogen resistance 1"/>
    <property type="match status" value="1"/>
</dbReference>
<dbReference type="SMART" id="SM00326">
    <property type="entry name" value="SH3"/>
    <property type="match status" value="1"/>
</dbReference>
<gene>
    <name evidence="9 10" type="primary">efs.S</name>
</gene>
<evidence type="ECO:0000256" key="2">
    <source>
        <dbReference type="ARBA" id="ARBA00022443"/>
    </source>
</evidence>
<dbReference type="Xenbase" id="XB-GENE-17340288">
    <property type="gene designation" value="efs.S"/>
</dbReference>
<evidence type="ECO:0000313" key="9">
    <source>
        <dbReference type="RefSeq" id="XP_018099405.1"/>
    </source>
</evidence>
<dbReference type="InterPro" id="IPR021901">
    <property type="entry name" value="CAS_C"/>
</dbReference>
<feature type="region of interest" description="Disordered" evidence="6">
    <location>
        <begin position="198"/>
        <end position="227"/>
    </location>
</feature>
<dbReference type="InterPro" id="IPR001452">
    <property type="entry name" value="SH3_domain"/>
</dbReference>
<evidence type="ECO:0000256" key="3">
    <source>
        <dbReference type="ARBA" id="ARBA00022553"/>
    </source>
</evidence>
<dbReference type="PANTHER" id="PTHR10654:SF14">
    <property type="entry name" value="EMBRYONAL FYN-ASSOCIATED SUBSTRATE"/>
    <property type="match status" value="1"/>
</dbReference>
<feature type="compositionally biased region" description="Low complexity" evidence="6">
    <location>
        <begin position="528"/>
        <end position="543"/>
    </location>
</feature>
<keyword evidence="8" id="KW-1185">Reference proteome</keyword>
<dbReference type="KEGG" id="xla:108707018"/>
<dbReference type="PANTHER" id="PTHR10654">
    <property type="entry name" value="CAS SCAFFOLDING PROTEIN"/>
    <property type="match status" value="1"/>
</dbReference>
<dbReference type="OrthoDB" id="5983572at2759"/>
<dbReference type="CTD" id="108707018"/>
<feature type="compositionally biased region" description="Polar residues" evidence="6">
    <location>
        <begin position="374"/>
        <end position="394"/>
    </location>
</feature>
<dbReference type="Pfam" id="PF00018">
    <property type="entry name" value="SH3_1"/>
    <property type="match status" value="1"/>
</dbReference>
<dbReference type="Proteomes" id="UP000186698">
    <property type="component" value="Chromosome 1S"/>
</dbReference>
<sequence length="762" mass="83528">MEIPDLQGVNYYISIPAVLHPVPKKQSYHWIRGGFSCYTVTSLWKLPSSCKSPPRPALHLILPTFLRSLSLPLSPWHRIVGLERRAAAGARLCDTSLAEPALVWHVREPRADVMPTQLAQALYDNSAESPEELSFRRGDVMLVLERDAPSLGGWWRCSLRGQQGIAPGNRLQLLPETPQEESEYQAPRFLGVTAEAGTVQKVEKGARERREEPKNQEKGSENQTETEVYQVPSVARLCLSSQPASAQDDIYNSPRLVGSHKQQPSEVYDTPSALKKDPLSALDTYDSPALRLKAADSAALVPEEIPEDIYDVPPTFNKSPFDDDEKDEGVYSMPSNLKRASGLQNLYEAPEDILGSGHLPEILQSPAAQRLSVCSTGSTRSADSAGSRESNIPSLSIWEPRNDGTCTMEGLRMLHQELQVSIVPVLAGVEKTSGPGDLDDSGTAKKVLGALKDFLVMAHVAGLRSCQASDPALHRELSVHLDQLEHVARELLDKGSEKPMMQLTQEHSNCFMRLVSANAGLLFPRPRLSSSESLSRRPLPALPTASPAIQRKGSIQDRPLPPPPPPPLQHVASSDDIHSEYERIQCRDNHYVHLQGSITAQNISKHKDRQTDTVQVSIQEEKQMDPFPELSEEDRHLLHFYATQSHSHLQTLLSCVGTFLASASSQPPRVFVGHGKQLVIAAHKLVFIGDTLGRLLSCPPLQTRLAGEGAVLCQALKDVVLATKEAAALYPAPAALKQMAVTVSVLCTCAHSFTDLLQHLAT</sequence>
<dbReference type="Gene3D" id="1.25.40.20">
    <property type="entry name" value="Ankyrin repeat-containing domain"/>
    <property type="match status" value="1"/>
</dbReference>
<evidence type="ECO:0000256" key="5">
    <source>
        <dbReference type="PROSITE-ProRule" id="PRU00192"/>
    </source>
</evidence>
<dbReference type="AGR" id="Xenbase:XB-GENE-17340288"/>
<dbReference type="InterPro" id="IPR036028">
    <property type="entry name" value="SH3-like_dom_sf"/>
</dbReference>
<evidence type="ECO:0000256" key="6">
    <source>
        <dbReference type="SAM" id="MobiDB-lite"/>
    </source>
</evidence>
<accession>A0A8J0UCB3</accession>
<dbReference type="InterPro" id="IPR036770">
    <property type="entry name" value="Ankyrin_rpt-contain_sf"/>
</dbReference>
<dbReference type="Gene3D" id="1.20.120.230">
    <property type="entry name" value="Alpha-catenin/vinculin-like"/>
    <property type="match status" value="1"/>
</dbReference>
<evidence type="ECO:0000313" key="8">
    <source>
        <dbReference type="Proteomes" id="UP000186698"/>
    </source>
</evidence>
<keyword evidence="4" id="KW-0130">Cell adhesion</keyword>
<keyword evidence="2 5" id="KW-0728">SH3 domain</keyword>
<comment type="similarity">
    <text evidence="1">Belongs to the CAS family.</text>
</comment>
<organism evidence="8 9">
    <name type="scientific">Xenopus laevis</name>
    <name type="common">African clawed frog</name>
    <dbReference type="NCBI Taxonomy" id="8355"/>
    <lineage>
        <taxon>Eukaryota</taxon>
        <taxon>Metazoa</taxon>
        <taxon>Chordata</taxon>
        <taxon>Craniata</taxon>
        <taxon>Vertebrata</taxon>
        <taxon>Euteleostomi</taxon>
        <taxon>Amphibia</taxon>
        <taxon>Batrachia</taxon>
        <taxon>Anura</taxon>
        <taxon>Pipoidea</taxon>
        <taxon>Pipidae</taxon>
        <taxon>Xenopodinae</taxon>
        <taxon>Xenopus</taxon>
        <taxon>Xenopus</taxon>
    </lineage>
</organism>
<keyword evidence="3" id="KW-0597">Phosphoprotein</keyword>
<dbReference type="PROSITE" id="PS50002">
    <property type="entry name" value="SH3"/>
    <property type="match status" value="1"/>
</dbReference>
<dbReference type="Pfam" id="PF12026">
    <property type="entry name" value="CAS_C"/>
    <property type="match status" value="1"/>
</dbReference>
<dbReference type="SUPFAM" id="SSF50044">
    <property type="entry name" value="SH3-domain"/>
    <property type="match status" value="1"/>
</dbReference>